<evidence type="ECO:0000256" key="3">
    <source>
        <dbReference type="ARBA" id="ARBA00022989"/>
    </source>
</evidence>
<evidence type="ECO:0000256" key="4">
    <source>
        <dbReference type="ARBA" id="ARBA00023002"/>
    </source>
</evidence>
<evidence type="ECO:0000256" key="2">
    <source>
        <dbReference type="ARBA" id="ARBA00022692"/>
    </source>
</evidence>
<evidence type="ECO:0000313" key="10">
    <source>
        <dbReference type="Proteomes" id="UP001322138"/>
    </source>
</evidence>
<proteinExistence type="inferred from homology"/>
<name>A0ABR0FT92_9PEZI</name>
<evidence type="ECO:0000256" key="7">
    <source>
        <dbReference type="ARBA" id="ARBA00034313"/>
    </source>
</evidence>
<dbReference type="RefSeq" id="XP_062735068.1">
    <property type="nucleotide sequence ID" value="XM_062876472.1"/>
</dbReference>
<dbReference type="EMBL" id="JAFFGZ010000004">
    <property type="protein sequence ID" value="KAK4646092.1"/>
    <property type="molecule type" value="Genomic_DNA"/>
</dbReference>
<keyword evidence="6 8" id="KW-0472">Membrane</keyword>
<evidence type="ECO:0000256" key="1">
    <source>
        <dbReference type="ARBA" id="ARBA00004141"/>
    </source>
</evidence>
<comment type="similarity">
    <text evidence="7">Belongs to the anthrone oxygenase family.</text>
</comment>
<keyword evidence="2 8" id="KW-0812">Transmembrane</keyword>
<dbReference type="PANTHER" id="PTHR35042:SF3">
    <property type="entry name" value="ANTHRONE OXYGENASE-RELATED"/>
    <property type="match status" value="1"/>
</dbReference>
<organism evidence="9 10">
    <name type="scientific">Podospora bellae-mahoneyi</name>
    <dbReference type="NCBI Taxonomy" id="2093777"/>
    <lineage>
        <taxon>Eukaryota</taxon>
        <taxon>Fungi</taxon>
        <taxon>Dikarya</taxon>
        <taxon>Ascomycota</taxon>
        <taxon>Pezizomycotina</taxon>
        <taxon>Sordariomycetes</taxon>
        <taxon>Sordariomycetidae</taxon>
        <taxon>Sordariales</taxon>
        <taxon>Podosporaceae</taxon>
        <taxon>Podospora</taxon>
    </lineage>
</organism>
<comment type="subcellular location">
    <subcellularLocation>
        <location evidence="1">Membrane</location>
        <topology evidence="1">Multi-pass membrane protein</topology>
    </subcellularLocation>
</comment>
<keyword evidence="5" id="KW-0503">Monooxygenase</keyword>
<gene>
    <name evidence="9" type="ORF">QC761_207280</name>
</gene>
<keyword evidence="3 8" id="KW-1133">Transmembrane helix</keyword>
<evidence type="ECO:0000256" key="6">
    <source>
        <dbReference type="ARBA" id="ARBA00023136"/>
    </source>
</evidence>
<protein>
    <recommendedName>
        <fullName evidence="11">Monooxygenase</fullName>
    </recommendedName>
</protein>
<reference evidence="9 10" key="1">
    <citation type="journal article" date="2023" name="bioRxiv">
        <title>High-quality genome assemblies of four members of thePodospora anserinaspecies complex.</title>
        <authorList>
            <person name="Ament-Velasquez S.L."/>
            <person name="Vogan A.A."/>
            <person name="Wallerman O."/>
            <person name="Hartmann F."/>
            <person name="Gautier V."/>
            <person name="Silar P."/>
            <person name="Giraud T."/>
            <person name="Johannesson H."/>
        </authorList>
    </citation>
    <scope>NUCLEOTIDE SEQUENCE [LARGE SCALE GENOMIC DNA]</scope>
    <source>
        <strain evidence="9 10">CBS 112042</strain>
    </source>
</reference>
<dbReference type="PANTHER" id="PTHR35042">
    <property type="entry name" value="ANTHRONE OXYGENASE ENCC"/>
    <property type="match status" value="1"/>
</dbReference>
<keyword evidence="4" id="KW-0560">Oxidoreductase</keyword>
<evidence type="ECO:0000256" key="8">
    <source>
        <dbReference type="SAM" id="Phobius"/>
    </source>
</evidence>
<dbReference type="GeneID" id="87895954"/>
<accession>A0ABR0FT92</accession>
<evidence type="ECO:0000313" key="9">
    <source>
        <dbReference type="EMBL" id="KAK4646092.1"/>
    </source>
</evidence>
<comment type="caution">
    <text evidence="9">The sequence shown here is derived from an EMBL/GenBank/DDBJ whole genome shotgun (WGS) entry which is preliminary data.</text>
</comment>
<feature type="transmembrane region" description="Helical" evidence="8">
    <location>
        <begin position="143"/>
        <end position="162"/>
    </location>
</feature>
<keyword evidence="10" id="KW-1185">Reference proteome</keyword>
<dbReference type="Proteomes" id="UP001322138">
    <property type="component" value="Unassembled WGS sequence"/>
</dbReference>
<feature type="transmembrane region" description="Helical" evidence="8">
    <location>
        <begin position="55"/>
        <end position="73"/>
    </location>
</feature>
<evidence type="ECO:0000256" key="5">
    <source>
        <dbReference type="ARBA" id="ARBA00023033"/>
    </source>
</evidence>
<evidence type="ECO:0008006" key="11">
    <source>
        <dbReference type="Google" id="ProtNLM"/>
    </source>
</evidence>
<sequence>MAGIGVEAIAVVTGCFLSGAIMSVFLITIPVLIATTKEPTKLVNQWRRVYLSGHVKGPAIATTTGLVYVYAAWSKYAAGEPWRVFALAGATTVSIVPYTLTFMQGINNALFRADALTGKGVEPSWADAETLVLRWGRLNAIRALIPLAGGIIGLLGTCQVLSF</sequence>
<feature type="transmembrane region" description="Helical" evidence="8">
    <location>
        <begin position="85"/>
        <end position="103"/>
    </location>
</feature>
<dbReference type="InterPro" id="IPR013901">
    <property type="entry name" value="Anthrone_oxy"/>
</dbReference>
<dbReference type="Pfam" id="PF08592">
    <property type="entry name" value="Anthrone_oxy"/>
    <property type="match status" value="1"/>
</dbReference>
<feature type="transmembrane region" description="Helical" evidence="8">
    <location>
        <begin position="6"/>
        <end position="34"/>
    </location>
</feature>